<dbReference type="GO" id="GO:0003677">
    <property type="term" value="F:DNA binding"/>
    <property type="evidence" value="ECO:0007669"/>
    <property type="project" value="UniProtKB-KW"/>
</dbReference>
<dbReference type="EMBL" id="MWIO01000017">
    <property type="protein sequence ID" value="THD08313.1"/>
    <property type="molecule type" value="Genomic_DNA"/>
</dbReference>
<dbReference type="PROSITE" id="PS50937">
    <property type="entry name" value="HTH_MERR_2"/>
    <property type="match status" value="1"/>
</dbReference>
<evidence type="ECO:0000259" key="4">
    <source>
        <dbReference type="PROSITE" id="PS50937"/>
    </source>
</evidence>
<gene>
    <name evidence="5" type="ORF">B1991_06445</name>
</gene>
<dbReference type="InterPro" id="IPR015358">
    <property type="entry name" value="Tscrpt_reg_MerR_DNA-bd"/>
</dbReference>
<dbReference type="Proteomes" id="UP000306317">
    <property type="component" value="Unassembled WGS sequence"/>
</dbReference>
<dbReference type="Pfam" id="PF09278">
    <property type="entry name" value="MerR-DNA-bind"/>
    <property type="match status" value="1"/>
</dbReference>
<evidence type="ECO:0000313" key="5">
    <source>
        <dbReference type="EMBL" id="THD08313.1"/>
    </source>
</evidence>
<proteinExistence type="predicted"/>
<keyword evidence="1" id="KW-0805">Transcription regulation</keyword>
<accession>A0A4S3KHY6</accession>
<dbReference type="GO" id="GO:0003700">
    <property type="term" value="F:DNA-binding transcription factor activity"/>
    <property type="evidence" value="ECO:0007669"/>
    <property type="project" value="InterPro"/>
</dbReference>
<organism evidence="5 6">
    <name type="scientific">Rhodanobacter lindaniclasticus</name>
    <dbReference type="NCBI Taxonomy" id="75310"/>
    <lineage>
        <taxon>Bacteria</taxon>
        <taxon>Pseudomonadati</taxon>
        <taxon>Pseudomonadota</taxon>
        <taxon>Gammaproteobacteria</taxon>
        <taxon>Lysobacterales</taxon>
        <taxon>Rhodanobacteraceae</taxon>
        <taxon>Rhodanobacter</taxon>
    </lineage>
</organism>
<dbReference type="PRINTS" id="PR00040">
    <property type="entry name" value="HTHMERR"/>
</dbReference>
<evidence type="ECO:0000313" key="6">
    <source>
        <dbReference type="Proteomes" id="UP000306317"/>
    </source>
</evidence>
<sequence>MLIGKLAAATGVGRDGLRFYESLGLIASRRGPNGYRQYAAETVDFVRYIKTAQRLGFTLAEIRQHAHALRDQADTDVAVAALLAQRIEMVDERIRQLGALNDELRRRLGTACPMAAAD</sequence>
<dbReference type="InterPro" id="IPR047057">
    <property type="entry name" value="MerR_fam"/>
</dbReference>
<keyword evidence="6" id="KW-1185">Reference proteome</keyword>
<evidence type="ECO:0000256" key="1">
    <source>
        <dbReference type="ARBA" id="ARBA00023015"/>
    </source>
</evidence>
<dbReference type="SUPFAM" id="SSF46955">
    <property type="entry name" value="Putative DNA-binding domain"/>
    <property type="match status" value="1"/>
</dbReference>
<protein>
    <submittedName>
        <fullName evidence="5">MerR family transcriptional regulator</fullName>
    </submittedName>
</protein>
<dbReference type="Gene3D" id="1.10.1660.10">
    <property type="match status" value="1"/>
</dbReference>
<dbReference type="PANTHER" id="PTHR30204">
    <property type="entry name" value="REDOX-CYCLING DRUG-SENSING TRANSCRIPTIONAL ACTIVATOR SOXR"/>
    <property type="match status" value="1"/>
</dbReference>
<dbReference type="InterPro" id="IPR000551">
    <property type="entry name" value="MerR-type_HTH_dom"/>
</dbReference>
<name>A0A4S3KHY6_9GAMM</name>
<keyword evidence="2" id="KW-0238">DNA-binding</keyword>
<dbReference type="Pfam" id="PF00376">
    <property type="entry name" value="MerR"/>
    <property type="match status" value="1"/>
</dbReference>
<dbReference type="InterPro" id="IPR009061">
    <property type="entry name" value="DNA-bd_dom_put_sf"/>
</dbReference>
<dbReference type="SMART" id="SM00422">
    <property type="entry name" value="HTH_MERR"/>
    <property type="match status" value="1"/>
</dbReference>
<comment type="caution">
    <text evidence="5">The sequence shown here is derived from an EMBL/GenBank/DDBJ whole genome shotgun (WGS) entry which is preliminary data.</text>
</comment>
<dbReference type="PANTHER" id="PTHR30204:SF97">
    <property type="entry name" value="MERR FAMILY REGULATORY PROTEIN"/>
    <property type="match status" value="1"/>
</dbReference>
<feature type="domain" description="HTH merR-type" evidence="4">
    <location>
        <begin position="1"/>
        <end position="68"/>
    </location>
</feature>
<dbReference type="AlphaFoldDB" id="A0A4S3KHY6"/>
<evidence type="ECO:0000256" key="3">
    <source>
        <dbReference type="ARBA" id="ARBA00023163"/>
    </source>
</evidence>
<keyword evidence="3" id="KW-0804">Transcription</keyword>
<evidence type="ECO:0000256" key="2">
    <source>
        <dbReference type="ARBA" id="ARBA00023125"/>
    </source>
</evidence>
<reference evidence="5 6" key="1">
    <citation type="submission" date="2017-02" db="EMBL/GenBank/DDBJ databases">
        <title>Whole genome sequencing of Rhodanobacter lindaniclasticus DSM 17932.</title>
        <authorList>
            <person name="Kumar S."/>
            <person name="Patil P."/>
            <person name="Patil P.B."/>
        </authorList>
    </citation>
    <scope>NUCLEOTIDE SEQUENCE [LARGE SCALE GENOMIC DNA]</scope>
    <source>
        <strain evidence="5 6">DSM 17932</strain>
    </source>
</reference>